<evidence type="ECO:0000313" key="5">
    <source>
        <dbReference type="Proteomes" id="UP001652621"/>
    </source>
</evidence>
<dbReference type="Pfam" id="PF00076">
    <property type="entry name" value="RRM_1"/>
    <property type="match status" value="4"/>
</dbReference>
<evidence type="ECO:0000313" key="7">
    <source>
        <dbReference type="RefSeq" id="XP_058975491.1"/>
    </source>
</evidence>
<keyword evidence="1 2" id="KW-0694">RNA-binding</keyword>
<feature type="compositionally biased region" description="Gly residues" evidence="3">
    <location>
        <begin position="208"/>
        <end position="219"/>
    </location>
</feature>
<dbReference type="InterPro" id="IPR000504">
    <property type="entry name" value="RRM_dom"/>
</dbReference>
<evidence type="ECO:0000313" key="6">
    <source>
        <dbReference type="RefSeq" id="XP_058975490.1"/>
    </source>
</evidence>
<organism evidence="5 6">
    <name type="scientific">Musca domestica</name>
    <name type="common">House fly</name>
    <dbReference type="NCBI Taxonomy" id="7370"/>
    <lineage>
        <taxon>Eukaryota</taxon>
        <taxon>Metazoa</taxon>
        <taxon>Ecdysozoa</taxon>
        <taxon>Arthropoda</taxon>
        <taxon>Hexapoda</taxon>
        <taxon>Insecta</taxon>
        <taxon>Pterygota</taxon>
        <taxon>Neoptera</taxon>
        <taxon>Endopterygota</taxon>
        <taxon>Diptera</taxon>
        <taxon>Brachycera</taxon>
        <taxon>Muscomorpha</taxon>
        <taxon>Muscoidea</taxon>
        <taxon>Muscidae</taxon>
        <taxon>Musca</taxon>
    </lineage>
</organism>
<feature type="domain" description="RRM" evidence="4">
    <location>
        <begin position="400"/>
        <end position="471"/>
    </location>
</feature>
<evidence type="ECO:0000256" key="2">
    <source>
        <dbReference type="PROSITE-ProRule" id="PRU00176"/>
    </source>
</evidence>
<feature type="compositionally biased region" description="Basic and acidic residues" evidence="3">
    <location>
        <begin position="190"/>
        <end position="204"/>
    </location>
</feature>
<dbReference type="CDD" id="cd12366">
    <property type="entry name" value="RRM1_RBM45"/>
    <property type="match status" value="1"/>
</dbReference>
<dbReference type="InterPro" id="IPR052462">
    <property type="entry name" value="SLIRP/GR-RBP-like"/>
</dbReference>
<dbReference type="PROSITE" id="PS50102">
    <property type="entry name" value="RRM"/>
    <property type="match status" value="3"/>
</dbReference>
<name>A0ABM3UPN2_MUSDO</name>
<accession>A0ABM3UPN2</accession>
<dbReference type="RefSeq" id="XP_058975490.1">
    <property type="nucleotide sequence ID" value="XM_059119507.1"/>
</dbReference>
<dbReference type="InterPro" id="IPR034203">
    <property type="entry name" value="RBM45_RRM1"/>
</dbReference>
<gene>
    <name evidence="6 7" type="primary">LOC131801216</name>
</gene>
<proteinExistence type="predicted"/>
<dbReference type="SMART" id="SM00360">
    <property type="entry name" value="RRM"/>
    <property type="match status" value="4"/>
</dbReference>
<feature type="domain" description="RRM" evidence="4">
    <location>
        <begin position="120"/>
        <end position="205"/>
    </location>
</feature>
<feature type="region of interest" description="Disordered" evidence="3">
    <location>
        <begin position="190"/>
        <end position="219"/>
    </location>
</feature>
<dbReference type="SUPFAM" id="SSF54928">
    <property type="entry name" value="RNA-binding domain, RBD"/>
    <property type="match status" value="3"/>
</dbReference>
<feature type="domain" description="RRM" evidence="4">
    <location>
        <begin position="25"/>
        <end position="104"/>
    </location>
</feature>
<dbReference type="InterPro" id="IPR035979">
    <property type="entry name" value="RBD_domain_sf"/>
</dbReference>
<feature type="region of interest" description="Disordered" evidence="3">
    <location>
        <begin position="1"/>
        <end position="24"/>
    </location>
</feature>
<sequence length="489" mass="53875">MYENRSQSRDGGRGARDQGDDPPMSRLFIICNKAHTEEDFREAFSQFGDIEDIWVVKDKHTGESKGITYIKYAKTSQAARAQEEMNGKTIGSLDRTLKVLVAASRNQGSTKSDNEHEKYVRLFIVCPKTATEDELRDEFSQWGQVENVTLLRDKQSGNPKGFGYIRYSKFLDAAIALENCPAKYKPVFAEPKDSGRSLSSRDDNTMMGGRGGGGGGGGRGSGNMMKDNMGFGGPSNNFGAGMGGGGFNNMPSGGGSYNNWGNNVSSNKEMAQFLRLQNVPVPNPTCLEVIISNCVNQDQLWHLFNIIPGLNNCKILRECGPRTNEAIVVYDSPEAAIYARDKLHGLEYPAGERIIAKVSGMSSARIDTSFIDKRTKMDAVCNVPLPPVEPMAPADAQCAQRLFIVLTSNVPMSILKNVFSCWRGLMDVYLLPNKNCGYVKYANKNSAINAMQTLHGAEICGTRIKVLEAEERDHNNDDGDGNRKRMRRN</sequence>
<dbReference type="GeneID" id="131801216"/>
<dbReference type="Gene3D" id="3.30.70.330">
    <property type="match status" value="3"/>
</dbReference>
<dbReference type="RefSeq" id="XP_058975491.1">
    <property type="nucleotide sequence ID" value="XM_059119508.1"/>
</dbReference>
<protein>
    <submittedName>
        <fullName evidence="6 7">RNA-binding protein 45-like</fullName>
    </submittedName>
</protein>
<dbReference type="Proteomes" id="UP001652621">
    <property type="component" value="Unplaced"/>
</dbReference>
<reference evidence="6 7" key="1">
    <citation type="submission" date="2025-05" db="UniProtKB">
        <authorList>
            <consortium name="RefSeq"/>
        </authorList>
    </citation>
    <scope>IDENTIFICATION</scope>
    <source>
        <strain evidence="6 7">Aabys</strain>
        <tissue evidence="6 7">Whole body</tissue>
    </source>
</reference>
<dbReference type="PANTHER" id="PTHR48027">
    <property type="entry name" value="HETEROGENEOUS NUCLEAR RIBONUCLEOPROTEIN 87F-RELATED"/>
    <property type="match status" value="1"/>
</dbReference>
<keyword evidence="5" id="KW-1185">Reference proteome</keyword>
<feature type="compositionally biased region" description="Basic and acidic residues" evidence="3">
    <location>
        <begin position="1"/>
        <end position="19"/>
    </location>
</feature>
<dbReference type="InterPro" id="IPR012677">
    <property type="entry name" value="Nucleotide-bd_a/b_plait_sf"/>
</dbReference>
<evidence type="ECO:0000256" key="3">
    <source>
        <dbReference type="SAM" id="MobiDB-lite"/>
    </source>
</evidence>
<evidence type="ECO:0000259" key="4">
    <source>
        <dbReference type="PROSITE" id="PS50102"/>
    </source>
</evidence>
<evidence type="ECO:0000256" key="1">
    <source>
        <dbReference type="ARBA" id="ARBA00022884"/>
    </source>
</evidence>